<sequence>MSLTKSSIVKPYARYSDATNCSARCNTLEPGKKRKSSSRLPGGNWIVNGDNARTSTTTYASTITSHDDIEKDYIEAVCERYESFPSHAVASTPPTFADLFPSGRRLLIKHDDTTRDGNLNLRISTLVTESRGRQCEIILFHLRMMDLEKRKFSLRRYCRQSGREVCHSSRKYEQDINEKRCMSSWATAFSPFRTKFDSPDALFNHLRRQDSGYKSGVEDDGLHEEKTFPLDDFSRLQKAPIPTNIVKLDFSNYAHVDVKRKGSRVSKRYDYEYWSTKYQWRRSIRCQNGSEEVSYHLYDLNRPKPVAHIIPDHLTPMAALVEESKGGWIPPSSFCISDSSIFGKMSDIAE</sequence>
<dbReference type="EMBL" id="JALBCA010000101">
    <property type="protein sequence ID" value="KAI2383031.1"/>
    <property type="molecule type" value="Genomic_DNA"/>
</dbReference>
<protein>
    <submittedName>
        <fullName evidence="1">Uncharacterized protein</fullName>
    </submittedName>
</protein>
<name>A0ACB8USJ6_9EURO</name>
<evidence type="ECO:0000313" key="1">
    <source>
        <dbReference type="EMBL" id="KAI2383031.1"/>
    </source>
</evidence>
<gene>
    <name evidence="1" type="ORF">LOY88_005533</name>
</gene>
<organism evidence="1">
    <name type="scientific">Ophidiomyces ophidiicola</name>
    <dbReference type="NCBI Taxonomy" id="1387563"/>
    <lineage>
        <taxon>Eukaryota</taxon>
        <taxon>Fungi</taxon>
        <taxon>Dikarya</taxon>
        <taxon>Ascomycota</taxon>
        <taxon>Pezizomycotina</taxon>
        <taxon>Eurotiomycetes</taxon>
        <taxon>Eurotiomycetidae</taxon>
        <taxon>Onygenales</taxon>
        <taxon>Onygenaceae</taxon>
        <taxon>Ophidiomyces</taxon>
    </lineage>
</organism>
<accession>A0ACB8USJ6</accession>
<reference evidence="1" key="1">
    <citation type="journal article" date="2022" name="bioRxiv">
        <title>Population genetic analysis of Ophidiomyces ophidiicola, the causative agent of snake fungal disease, indicates recent introductions to the USA.</title>
        <authorList>
            <person name="Ladner J.T."/>
            <person name="Palmer J.M."/>
            <person name="Ettinger C.L."/>
            <person name="Stajich J.E."/>
            <person name="Farrell T.M."/>
            <person name="Glorioso B.M."/>
            <person name="Lawson B."/>
            <person name="Price S.J."/>
            <person name="Stengle A.G."/>
            <person name="Grear D.A."/>
            <person name="Lorch J.M."/>
        </authorList>
    </citation>
    <scope>NUCLEOTIDE SEQUENCE</scope>
    <source>
        <strain evidence="1">NWHC 24266-5</strain>
    </source>
</reference>
<comment type="caution">
    <text evidence="1">The sequence shown here is derived from an EMBL/GenBank/DDBJ whole genome shotgun (WGS) entry which is preliminary data.</text>
</comment>
<proteinExistence type="predicted"/>